<protein>
    <submittedName>
        <fullName evidence="1">Uncharacterized protein</fullName>
    </submittedName>
</protein>
<dbReference type="AlphaFoldDB" id="A0AA96L9Q2"/>
<dbReference type="RefSeq" id="WP_315603076.1">
    <property type="nucleotide sequence ID" value="NZ_CP130318.1"/>
</dbReference>
<dbReference type="InterPro" id="IPR054055">
    <property type="entry name" value="YpzH"/>
</dbReference>
<evidence type="ECO:0000313" key="2">
    <source>
        <dbReference type="Proteomes" id="UP001305702"/>
    </source>
</evidence>
<name>A0AA96L9Q2_9BACL</name>
<gene>
    <name evidence="1" type="ORF">MJA45_16880</name>
</gene>
<dbReference type="EMBL" id="CP130318">
    <property type="protein sequence ID" value="WNQ09303.1"/>
    <property type="molecule type" value="Genomic_DNA"/>
</dbReference>
<proteinExistence type="predicted"/>
<dbReference type="Proteomes" id="UP001305702">
    <property type="component" value="Chromosome"/>
</dbReference>
<evidence type="ECO:0000313" key="1">
    <source>
        <dbReference type="EMBL" id="WNQ09303.1"/>
    </source>
</evidence>
<dbReference type="Pfam" id="PF21835">
    <property type="entry name" value="YIEGIA_cap"/>
    <property type="match status" value="1"/>
</dbReference>
<dbReference type="KEGG" id="paun:MJA45_16880"/>
<accession>A0AA96L9Q2</accession>
<sequence>MAKIVAVVSTQRDKIAGGAPIFLASDSAERQKLAFELEKILDAMAHELDEETMILVNHH</sequence>
<reference evidence="1 2" key="1">
    <citation type="submission" date="2022-02" db="EMBL/GenBank/DDBJ databases">
        <title>Paenibacillus sp. MBLB1776 Whole Genome Shotgun Sequencing.</title>
        <authorList>
            <person name="Hwang C.Y."/>
            <person name="Cho E.-S."/>
            <person name="Seo M.-J."/>
        </authorList>
    </citation>
    <scope>NUCLEOTIDE SEQUENCE [LARGE SCALE GENOMIC DNA]</scope>
    <source>
        <strain evidence="1 2">MBLB1776</strain>
    </source>
</reference>
<keyword evidence="2" id="KW-1185">Reference proteome</keyword>
<organism evidence="1 2">
    <name type="scientific">Paenibacillus aurantius</name>
    <dbReference type="NCBI Taxonomy" id="2918900"/>
    <lineage>
        <taxon>Bacteria</taxon>
        <taxon>Bacillati</taxon>
        <taxon>Bacillota</taxon>
        <taxon>Bacilli</taxon>
        <taxon>Bacillales</taxon>
        <taxon>Paenibacillaceae</taxon>
        <taxon>Paenibacillus</taxon>
    </lineage>
</organism>